<evidence type="ECO:0008006" key="3">
    <source>
        <dbReference type="Google" id="ProtNLM"/>
    </source>
</evidence>
<dbReference type="EMBL" id="LBOZ01000001">
    <property type="protein sequence ID" value="KKP48269.1"/>
    <property type="molecule type" value="Genomic_DNA"/>
</dbReference>
<evidence type="ECO:0000313" key="1">
    <source>
        <dbReference type="EMBL" id="KKP48269.1"/>
    </source>
</evidence>
<protein>
    <recommendedName>
        <fullName evidence="3">DUF35 domain-containing protein</fullName>
    </recommendedName>
</protein>
<name>A0A0F9ZVL2_9BACT</name>
<gene>
    <name evidence="1" type="ORF">UR38_C0001G0065</name>
</gene>
<dbReference type="AlphaFoldDB" id="A0A0F9ZVL2"/>
<reference evidence="1 2" key="1">
    <citation type="journal article" date="2015" name="Nature">
        <title>rRNA introns, odd ribosomes, and small enigmatic genomes across a large radiation of phyla.</title>
        <authorList>
            <person name="Brown C.T."/>
            <person name="Hug L.A."/>
            <person name="Thomas B.C."/>
            <person name="Sharon I."/>
            <person name="Castelle C.J."/>
            <person name="Singh A."/>
            <person name="Wilkins M.J."/>
            <person name="Williams K.H."/>
            <person name="Banfield J.F."/>
        </authorList>
    </citation>
    <scope>NUCLEOTIDE SEQUENCE [LARGE SCALE GENOMIC DNA]</scope>
</reference>
<comment type="caution">
    <text evidence="1">The sequence shown here is derived from an EMBL/GenBank/DDBJ whole genome shotgun (WGS) entry which is preliminary data.</text>
</comment>
<proteinExistence type="predicted"/>
<sequence>MEIPRHWRLKKQRYALVGEVCPHCDTKIFPPRSKHQGCQDDEKPIEVRGESTIFSSKSPSYTLSSYTEVLQTQ</sequence>
<dbReference type="Proteomes" id="UP000033995">
    <property type="component" value="Unassembled WGS sequence"/>
</dbReference>
<accession>A0A0F9ZVL2</accession>
<organism evidence="1 2">
    <name type="scientific">Candidatus Woesebacteria bacterium GW2011_GWA2_33_28</name>
    <dbReference type="NCBI Taxonomy" id="1618561"/>
    <lineage>
        <taxon>Bacteria</taxon>
        <taxon>Candidatus Woeseibacteriota</taxon>
    </lineage>
</organism>
<evidence type="ECO:0000313" key="2">
    <source>
        <dbReference type="Proteomes" id="UP000033995"/>
    </source>
</evidence>